<evidence type="ECO:0008006" key="4">
    <source>
        <dbReference type="Google" id="ProtNLM"/>
    </source>
</evidence>
<protein>
    <recommendedName>
        <fullName evidence="4">DUF1146 domain-containing protein</fullName>
    </recommendedName>
</protein>
<accession>A0A5D4K8C0</accession>
<evidence type="ECO:0000256" key="1">
    <source>
        <dbReference type="SAM" id="Phobius"/>
    </source>
</evidence>
<keyword evidence="1" id="KW-0812">Transmembrane</keyword>
<sequence length="69" mass="8095">MELFIFSVFATLIIMMTAYFLVKLFNIAYKRKVITIRKFRMLALTVIGIAVLAASIMPFFYHRLLNVFL</sequence>
<proteinExistence type="predicted"/>
<dbReference type="Proteomes" id="UP000323317">
    <property type="component" value="Unassembled WGS sequence"/>
</dbReference>
<dbReference type="EMBL" id="VTEH01000017">
    <property type="protein sequence ID" value="TYR73528.1"/>
    <property type="molecule type" value="Genomic_DNA"/>
</dbReference>
<dbReference type="RefSeq" id="WP_148948157.1">
    <property type="nucleotide sequence ID" value="NZ_VTEH01000017.1"/>
</dbReference>
<feature type="transmembrane region" description="Helical" evidence="1">
    <location>
        <begin position="6"/>
        <end position="29"/>
    </location>
</feature>
<evidence type="ECO:0000313" key="2">
    <source>
        <dbReference type="EMBL" id="TYR73528.1"/>
    </source>
</evidence>
<comment type="caution">
    <text evidence="2">The sequence shown here is derived from an EMBL/GenBank/DDBJ whole genome shotgun (WGS) entry which is preliminary data.</text>
</comment>
<reference evidence="2 3" key="1">
    <citation type="submission" date="2019-08" db="EMBL/GenBank/DDBJ databases">
        <title>Bacillus genomes from the desert of Cuatro Cienegas, Coahuila.</title>
        <authorList>
            <person name="Olmedo-Alvarez G."/>
        </authorList>
    </citation>
    <scope>NUCLEOTIDE SEQUENCE [LARGE SCALE GENOMIC DNA]</scope>
    <source>
        <strain evidence="2 3">CH40_1T</strain>
    </source>
</reference>
<organism evidence="2 3">
    <name type="scientific">Rossellomorea vietnamensis</name>
    <dbReference type="NCBI Taxonomy" id="218284"/>
    <lineage>
        <taxon>Bacteria</taxon>
        <taxon>Bacillati</taxon>
        <taxon>Bacillota</taxon>
        <taxon>Bacilli</taxon>
        <taxon>Bacillales</taxon>
        <taxon>Bacillaceae</taxon>
        <taxon>Rossellomorea</taxon>
    </lineage>
</organism>
<dbReference type="AlphaFoldDB" id="A0A5D4K8C0"/>
<feature type="transmembrane region" description="Helical" evidence="1">
    <location>
        <begin position="41"/>
        <end position="61"/>
    </location>
</feature>
<name>A0A5D4K8C0_9BACI</name>
<gene>
    <name evidence="2" type="ORF">FZC79_17970</name>
</gene>
<evidence type="ECO:0000313" key="3">
    <source>
        <dbReference type="Proteomes" id="UP000323317"/>
    </source>
</evidence>
<keyword evidence="1" id="KW-1133">Transmembrane helix</keyword>
<keyword evidence="1" id="KW-0472">Membrane</keyword>